<protein>
    <submittedName>
        <fullName evidence="2">Uncharacterized protein</fullName>
    </submittedName>
</protein>
<dbReference type="WBParaSite" id="JU765_v2.g6864.t1">
    <property type="protein sequence ID" value="JU765_v2.g6864.t1"/>
    <property type="gene ID" value="JU765_v2.g6864"/>
</dbReference>
<accession>A0AC34RI56</accession>
<evidence type="ECO:0000313" key="2">
    <source>
        <dbReference type="WBParaSite" id="JU765_v2.g6864.t1"/>
    </source>
</evidence>
<proteinExistence type="predicted"/>
<reference evidence="2" key="1">
    <citation type="submission" date="2022-11" db="UniProtKB">
        <authorList>
            <consortium name="WormBaseParasite"/>
        </authorList>
    </citation>
    <scope>IDENTIFICATION</scope>
</reference>
<dbReference type="Proteomes" id="UP000887576">
    <property type="component" value="Unplaced"/>
</dbReference>
<evidence type="ECO:0000313" key="1">
    <source>
        <dbReference type="Proteomes" id="UP000887576"/>
    </source>
</evidence>
<name>A0AC34RI56_9BILA</name>
<organism evidence="1 2">
    <name type="scientific">Panagrolaimus sp. JU765</name>
    <dbReference type="NCBI Taxonomy" id="591449"/>
    <lineage>
        <taxon>Eukaryota</taxon>
        <taxon>Metazoa</taxon>
        <taxon>Ecdysozoa</taxon>
        <taxon>Nematoda</taxon>
        <taxon>Chromadorea</taxon>
        <taxon>Rhabditida</taxon>
        <taxon>Tylenchina</taxon>
        <taxon>Panagrolaimomorpha</taxon>
        <taxon>Panagrolaimoidea</taxon>
        <taxon>Panagrolaimidae</taxon>
        <taxon>Panagrolaimus</taxon>
    </lineage>
</organism>
<sequence length="167" mass="18591">YPCRVGTNHPQSLGLHSVDSQSSCFITSDSDANDFLSNCAESTGSPSSDSLSWNLQSRRPVTTRFVTAHSQSSSFHAHHFVPTGFESADFESYGWIPVGPVTIRAFTADSVTTSAVRRRFEPLRLVAVDSESTRFGRSCFISKLAFMKKLFHRSLKNSTTLFYLMYS</sequence>